<evidence type="ECO:0000313" key="2">
    <source>
        <dbReference type="EMBL" id="PST83946.1"/>
    </source>
</evidence>
<feature type="domain" description="Glycosyl transferase family 28 C-terminal" evidence="1">
    <location>
        <begin position="254"/>
        <end position="307"/>
    </location>
</feature>
<dbReference type="AlphaFoldDB" id="A0A2T3HND9"/>
<reference evidence="2 3" key="1">
    <citation type="submission" date="2018-03" db="EMBL/GenBank/DDBJ databases">
        <authorList>
            <person name="Keele B.F."/>
        </authorList>
    </citation>
    <scope>NUCLEOTIDE SEQUENCE [LARGE SCALE GENOMIC DNA]</scope>
    <source>
        <strain evidence="2 3">YL28-9</strain>
    </source>
</reference>
<comment type="caution">
    <text evidence="2">The sequence shown here is derived from an EMBL/GenBank/DDBJ whole genome shotgun (WGS) entry which is preliminary data.</text>
</comment>
<keyword evidence="3" id="KW-1185">Reference proteome</keyword>
<dbReference type="Proteomes" id="UP000240912">
    <property type="component" value="Unassembled WGS sequence"/>
</dbReference>
<dbReference type="PANTHER" id="PTHR21015">
    <property type="entry name" value="UDP-N-ACETYLGLUCOSAMINE--N-ACETYLMURAMYL-(PENTAPEPTIDE) PYROPHOSPHORYL-UNDECAPRENOL N-ACETYLGLUCOSAMINE TRANSFERASE 1"/>
    <property type="match status" value="1"/>
</dbReference>
<name>A0A2T3HND9_9SPHI</name>
<protein>
    <recommendedName>
        <fullName evidence="1">Glycosyl transferase family 28 C-terminal domain-containing protein</fullName>
    </recommendedName>
</protein>
<dbReference type="GO" id="GO:0016758">
    <property type="term" value="F:hexosyltransferase activity"/>
    <property type="evidence" value="ECO:0007669"/>
    <property type="project" value="InterPro"/>
</dbReference>
<dbReference type="OrthoDB" id="9809594at2"/>
<dbReference type="InterPro" id="IPR007235">
    <property type="entry name" value="Glyco_trans_28_C"/>
</dbReference>
<dbReference type="SUPFAM" id="SSF53756">
    <property type="entry name" value="UDP-Glycosyltransferase/glycogen phosphorylase"/>
    <property type="match status" value="1"/>
</dbReference>
<evidence type="ECO:0000313" key="3">
    <source>
        <dbReference type="Proteomes" id="UP000240912"/>
    </source>
</evidence>
<sequence length="362" mass="39628">MPYKFCFYIHHHGSGHLMRALSIARHLPAADVIFAGSGLEARRALIPAGLKWIDLPSDLPGAGDLLAGAPGTTPSFVHYAPYHIQGLKSRSLELVSAFTAHPQLLLVVDVSVEVALLARLCGVPYVYIRQHGLRNDLPHRLAYEAAEMIIAPYAAEMAQPDQEGRFAEKTLFSGGFSRYTGMHAASRQVLPRVAVFMGQGGTCFDENFLLRLSAQLPATEIHVIGRLPAVPGHRPANCVFHQHLADPSDVLLTCEAVIANAGHNTVMELADLDLPFVCVPDSRPFKEQETKATHLERLRVARVVWPEEFVQADWTACLADAIALKENEAATRLTDPAALGVIARQLQALHATLFYTQTDRQS</sequence>
<organism evidence="2 3">
    <name type="scientific">Pedobacter yulinensis</name>
    <dbReference type="NCBI Taxonomy" id="2126353"/>
    <lineage>
        <taxon>Bacteria</taxon>
        <taxon>Pseudomonadati</taxon>
        <taxon>Bacteroidota</taxon>
        <taxon>Sphingobacteriia</taxon>
        <taxon>Sphingobacteriales</taxon>
        <taxon>Sphingobacteriaceae</taxon>
        <taxon>Pedobacter</taxon>
    </lineage>
</organism>
<dbReference type="EMBL" id="PYLS01000004">
    <property type="protein sequence ID" value="PST83946.1"/>
    <property type="molecule type" value="Genomic_DNA"/>
</dbReference>
<dbReference type="PANTHER" id="PTHR21015:SF22">
    <property type="entry name" value="GLYCOSYLTRANSFERASE"/>
    <property type="match status" value="1"/>
</dbReference>
<evidence type="ECO:0000259" key="1">
    <source>
        <dbReference type="Pfam" id="PF04101"/>
    </source>
</evidence>
<dbReference type="RefSeq" id="WP_107213879.1">
    <property type="nucleotide sequence ID" value="NZ_KZ686268.1"/>
</dbReference>
<gene>
    <name evidence="2" type="ORF">C7T94_04165</name>
</gene>
<proteinExistence type="predicted"/>
<dbReference type="Gene3D" id="3.40.50.2000">
    <property type="entry name" value="Glycogen Phosphorylase B"/>
    <property type="match status" value="2"/>
</dbReference>
<dbReference type="Pfam" id="PF04101">
    <property type="entry name" value="Glyco_tran_28_C"/>
    <property type="match status" value="1"/>
</dbReference>
<accession>A0A2T3HND9</accession>